<name>A0A857FNZ0_KOMXY</name>
<evidence type="ECO:0000256" key="6">
    <source>
        <dbReference type="ARBA" id="ARBA00022898"/>
    </source>
</evidence>
<dbReference type="GO" id="GO:0008483">
    <property type="term" value="F:transaminase activity"/>
    <property type="evidence" value="ECO:0007669"/>
    <property type="project" value="UniProtKB-KW"/>
</dbReference>
<dbReference type="Proteomes" id="UP000464674">
    <property type="component" value="Chromosome"/>
</dbReference>
<dbReference type="GO" id="GO:0042802">
    <property type="term" value="F:identical protein binding"/>
    <property type="evidence" value="ECO:0007669"/>
    <property type="project" value="TreeGrafter"/>
</dbReference>
<accession>A0A857FNZ0</accession>
<evidence type="ECO:0000313" key="9">
    <source>
        <dbReference type="EMBL" id="QHC36008.1"/>
    </source>
</evidence>
<keyword evidence="4 7" id="KW-0032">Aminotransferase</keyword>
<reference evidence="9 10" key="1">
    <citation type="journal article" date="2020" name="Carbohydr. Polym.">
        <title>Characterization and optimization of production of bacterial cellulose from strain CGMCC 17276 based on whole-genome analysis.</title>
        <authorList>
            <person name="Lu T."/>
            <person name="Gao H."/>
            <person name="Liao B."/>
            <person name="Wu J."/>
            <person name="Zhang W."/>
            <person name="Huang J."/>
            <person name="Liu M."/>
            <person name="Huang J."/>
            <person name="Chang Z."/>
            <person name="Jin M."/>
            <person name="Yi Z."/>
            <person name="Jiang D."/>
        </authorList>
    </citation>
    <scope>NUCLEOTIDE SEQUENCE [LARGE SCALE GENOMIC DNA]</scope>
    <source>
        <strain evidence="9 10">CGMCC 17276</strain>
    </source>
</reference>
<dbReference type="PANTHER" id="PTHR11879">
    <property type="entry name" value="ASPARTATE AMINOTRANSFERASE"/>
    <property type="match status" value="1"/>
</dbReference>
<evidence type="ECO:0000256" key="2">
    <source>
        <dbReference type="ARBA" id="ARBA00007441"/>
    </source>
</evidence>
<dbReference type="Pfam" id="PF00155">
    <property type="entry name" value="Aminotran_1_2"/>
    <property type="match status" value="1"/>
</dbReference>
<dbReference type="NCBIfam" id="NF006719">
    <property type="entry name" value="PRK09257.1"/>
    <property type="match status" value="1"/>
</dbReference>
<dbReference type="EMBL" id="CP041348">
    <property type="protein sequence ID" value="QHC36008.1"/>
    <property type="molecule type" value="Genomic_DNA"/>
</dbReference>
<proteinExistence type="inferred from homology"/>
<evidence type="ECO:0000256" key="3">
    <source>
        <dbReference type="ARBA" id="ARBA00011738"/>
    </source>
</evidence>
<evidence type="ECO:0000256" key="5">
    <source>
        <dbReference type="ARBA" id="ARBA00022679"/>
    </source>
</evidence>
<dbReference type="PROSITE" id="PS00105">
    <property type="entry name" value="AA_TRANSFER_CLASS_1"/>
    <property type="match status" value="1"/>
</dbReference>
<evidence type="ECO:0000256" key="1">
    <source>
        <dbReference type="ARBA" id="ARBA00001933"/>
    </source>
</evidence>
<protein>
    <recommendedName>
        <fullName evidence="7">Aminotransferase</fullName>
        <ecNumber evidence="7">2.6.1.-</ecNumber>
    </recommendedName>
</protein>
<gene>
    <name evidence="9" type="ORF">FMA36_11370</name>
</gene>
<dbReference type="InterPro" id="IPR000796">
    <property type="entry name" value="Asp_trans"/>
</dbReference>
<comment type="subunit">
    <text evidence="3">Homodimer.</text>
</comment>
<dbReference type="SUPFAM" id="SSF53383">
    <property type="entry name" value="PLP-dependent transferases"/>
    <property type="match status" value="1"/>
</dbReference>
<dbReference type="InterPro" id="IPR015421">
    <property type="entry name" value="PyrdxlP-dep_Trfase_major"/>
</dbReference>
<dbReference type="GO" id="GO:0030170">
    <property type="term" value="F:pyridoxal phosphate binding"/>
    <property type="evidence" value="ECO:0007669"/>
    <property type="project" value="InterPro"/>
</dbReference>
<evidence type="ECO:0000313" key="10">
    <source>
        <dbReference type="Proteomes" id="UP000464674"/>
    </source>
</evidence>
<dbReference type="CDD" id="cd00609">
    <property type="entry name" value="AAT_like"/>
    <property type="match status" value="1"/>
</dbReference>
<dbReference type="EC" id="2.6.1.-" evidence="7"/>
<comment type="cofactor">
    <cofactor evidence="1 7">
        <name>pyridoxal 5'-phosphate</name>
        <dbReference type="ChEBI" id="CHEBI:597326"/>
    </cofactor>
</comment>
<keyword evidence="6" id="KW-0663">Pyridoxal phosphate</keyword>
<organism evidence="9 10">
    <name type="scientific">Komagataeibacter xylinus</name>
    <name type="common">Gluconacetobacter xylinus</name>
    <dbReference type="NCBI Taxonomy" id="28448"/>
    <lineage>
        <taxon>Bacteria</taxon>
        <taxon>Pseudomonadati</taxon>
        <taxon>Pseudomonadota</taxon>
        <taxon>Alphaproteobacteria</taxon>
        <taxon>Acetobacterales</taxon>
        <taxon>Acetobacteraceae</taxon>
        <taxon>Komagataeibacter</taxon>
    </lineage>
</organism>
<dbReference type="InterPro" id="IPR004839">
    <property type="entry name" value="Aminotransferase_I/II_large"/>
</dbReference>
<keyword evidence="5 7" id="KW-0808">Transferase</keyword>
<evidence type="ECO:0000259" key="8">
    <source>
        <dbReference type="Pfam" id="PF00155"/>
    </source>
</evidence>
<dbReference type="Gene3D" id="3.90.1150.10">
    <property type="entry name" value="Aspartate Aminotransferase, domain 1"/>
    <property type="match status" value="1"/>
</dbReference>
<dbReference type="PANTHER" id="PTHR11879:SF22">
    <property type="entry name" value="ASPARTATE AMINOTRANSFERASE, MITOCHONDRIAL"/>
    <property type="match status" value="1"/>
</dbReference>
<dbReference type="Gene3D" id="3.40.640.10">
    <property type="entry name" value="Type I PLP-dependent aspartate aminotransferase-like (Major domain)"/>
    <property type="match status" value="1"/>
</dbReference>
<sequence length="447" mass="48298">MNDSCKKTAFLLNNAIKLHGIRMILPPCIFSVESAAMSFLDDLPLLPPDPLLAVARQAGQDNRAGKIDLTIGVYKDRSGQTPIFRSVKAAESYLVQNERTKSYISTDGVATFCSAITAFVLPTHQVACNRLATVQTIGGTGALSLAGRFLAENCPGQAVWIGTPTWSNHVAVMQQCGLPIQTYPRSLPGGGRNFTAMMDVLANKARRGDIILLQPVCHNPTGDDWNDAEWAEIVEQVVRAGLVPLVDMAYHGLGQTLDADLLRLHALMEKVEIALLCYSCSKNFGLYRERVGALLVGGQSRARPAALQSQLAAIARASYSMPPAHGAGVVGHILTTPALRAQWEDEVRDMQAHLHAVRQTLATHERIGPCNARAIARGQGMFCMLPLPPAIIMLLRNEHGLYMADNGRINLAALNENNLQRFVSLINQAWESAQARTAVAAGLPASS</sequence>
<dbReference type="GO" id="GO:0006520">
    <property type="term" value="P:amino acid metabolic process"/>
    <property type="evidence" value="ECO:0007669"/>
    <property type="project" value="InterPro"/>
</dbReference>
<dbReference type="InterPro" id="IPR015422">
    <property type="entry name" value="PyrdxlP-dep_Trfase_small"/>
</dbReference>
<dbReference type="InterPro" id="IPR004838">
    <property type="entry name" value="NHTrfase_class1_PyrdxlP-BS"/>
</dbReference>
<evidence type="ECO:0000256" key="4">
    <source>
        <dbReference type="ARBA" id="ARBA00022576"/>
    </source>
</evidence>
<comment type="similarity">
    <text evidence="2 7">Belongs to the class-I pyridoxal-phosphate-dependent aminotransferase family.</text>
</comment>
<dbReference type="PRINTS" id="PR00799">
    <property type="entry name" value="TRANSAMINASE"/>
</dbReference>
<dbReference type="AlphaFoldDB" id="A0A857FNZ0"/>
<feature type="domain" description="Aminotransferase class I/classII large" evidence="8">
    <location>
        <begin position="65"/>
        <end position="424"/>
    </location>
</feature>
<dbReference type="InterPro" id="IPR015424">
    <property type="entry name" value="PyrdxlP-dep_Trfase"/>
</dbReference>
<evidence type="ECO:0000256" key="7">
    <source>
        <dbReference type="RuleBase" id="RU000481"/>
    </source>
</evidence>